<keyword evidence="3" id="KW-0433">Leucine-rich repeat</keyword>
<keyword evidence="4 11" id="KW-0812">Transmembrane</keyword>
<evidence type="ECO:0000256" key="8">
    <source>
        <dbReference type="ARBA" id="ARBA00023136"/>
    </source>
</evidence>
<dbReference type="InterPro" id="IPR000157">
    <property type="entry name" value="TIR_dom"/>
</dbReference>
<evidence type="ECO:0000256" key="12">
    <source>
        <dbReference type="SAM" id="SignalP"/>
    </source>
</evidence>
<dbReference type="InterPro" id="IPR032675">
    <property type="entry name" value="LRR_dom_sf"/>
</dbReference>
<gene>
    <name evidence="14" type="ORF">MGAL_10B001190</name>
</gene>
<accession>A0A8B6BPH3</accession>
<feature type="domain" description="TIR" evidence="13">
    <location>
        <begin position="555"/>
        <end position="694"/>
    </location>
</feature>
<evidence type="ECO:0000256" key="10">
    <source>
        <dbReference type="ARBA" id="ARBA00023180"/>
    </source>
</evidence>
<evidence type="ECO:0000256" key="11">
    <source>
        <dbReference type="SAM" id="Phobius"/>
    </source>
</evidence>
<sequence length="697" mass="80948">MNVLLLLTILPMVLSNTICNNHCTCRHKGRGKNRIYVGTCDGSLKGELTYIPKFPNGTSKVVFINNGLQILSRESLGNISSIHSHVTDLNLKYNKIKYIHNNAFTDMLWLGLLDISGNDQINSSDLANSFNSLPKGYINTLILKSMKLKHIDDLFDGLEGCKIRTITLTNNDIKTFNGKWFAQFQELITLDINWNKISNRNLKLKGLSGLTWLHLGDNPISEIPAFCDDGLFKLTTLHLSHTQIRSFAELKEKFRCLQSLKYLYLNELEINKLHNNTFSALKNLKELNLMKMQGRSLEISPYAFNSSSLDTLSFYMTKRFRFTMWYAKMGTFSPQTLFSQCRNIIALDLSHNVFNFTEKKIRDMFKPLKNLQRLFLEHLQITYIPKYFLHNFPKLRKLSMAKNMIVPWTDGTLTFKDVKSLQILNLENNRISMISSKSIPSNVLDNLKTIDLSNNHFTCSCDLLWFRDWMKSTKVEIKNAKTYKCDNSEFLTKYNPTPESCKNIVLIIAVSIGSLVGVILFATIIVYFCRWRIRFQLYNIRSRYRNYHKLTQNNSVYVAYVIYCYEDLTWVKNKLIKEIEIEQGFKLCIPHRDFEVGKVFADNIVDHMNLSKTVIPIFSNNFSKNEWCLFQLDVARSKLTKEGSLTILPVMLEEVEFKNMNAAIYSFIKLSNYAAWSEDNNAKELFWDKIKDHLKNI</sequence>
<dbReference type="Pfam" id="PF01582">
    <property type="entry name" value="TIR"/>
    <property type="match status" value="1"/>
</dbReference>
<proteinExistence type="inferred from homology"/>
<dbReference type="PROSITE" id="PS50104">
    <property type="entry name" value="TIR"/>
    <property type="match status" value="1"/>
</dbReference>
<evidence type="ECO:0000256" key="6">
    <source>
        <dbReference type="ARBA" id="ARBA00022737"/>
    </source>
</evidence>
<dbReference type="Proteomes" id="UP000596742">
    <property type="component" value="Unassembled WGS sequence"/>
</dbReference>
<dbReference type="Pfam" id="PF13855">
    <property type="entry name" value="LRR_8"/>
    <property type="match status" value="1"/>
</dbReference>
<organism evidence="14 15">
    <name type="scientific">Mytilus galloprovincialis</name>
    <name type="common">Mediterranean mussel</name>
    <dbReference type="NCBI Taxonomy" id="29158"/>
    <lineage>
        <taxon>Eukaryota</taxon>
        <taxon>Metazoa</taxon>
        <taxon>Spiralia</taxon>
        <taxon>Lophotrochozoa</taxon>
        <taxon>Mollusca</taxon>
        <taxon>Bivalvia</taxon>
        <taxon>Autobranchia</taxon>
        <taxon>Pteriomorphia</taxon>
        <taxon>Mytilida</taxon>
        <taxon>Mytiloidea</taxon>
        <taxon>Mytilidae</taxon>
        <taxon>Mytilinae</taxon>
        <taxon>Mytilus</taxon>
    </lineage>
</organism>
<keyword evidence="5 12" id="KW-0732">Signal</keyword>
<evidence type="ECO:0000313" key="15">
    <source>
        <dbReference type="Proteomes" id="UP000596742"/>
    </source>
</evidence>
<dbReference type="Gene3D" id="3.40.50.10140">
    <property type="entry name" value="Toll/interleukin-1 receptor homology (TIR) domain"/>
    <property type="match status" value="1"/>
</dbReference>
<evidence type="ECO:0000259" key="13">
    <source>
        <dbReference type="PROSITE" id="PS50104"/>
    </source>
</evidence>
<dbReference type="OrthoDB" id="1421090at2759"/>
<keyword evidence="6" id="KW-0677">Repeat</keyword>
<dbReference type="SUPFAM" id="SSF52058">
    <property type="entry name" value="L domain-like"/>
    <property type="match status" value="2"/>
</dbReference>
<evidence type="ECO:0000313" key="14">
    <source>
        <dbReference type="EMBL" id="VDH93768.1"/>
    </source>
</evidence>
<dbReference type="SMART" id="SM00369">
    <property type="entry name" value="LRR_TYP"/>
    <property type="match status" value="7"/>
</dbReference>
<keyword evidence="15" id="KW-1185">Reference proteome</keyword>
<dbReference type="PROSITE" id="PS51450">
    <property type="entry name" value="LRR"/>
    <property type="match status" value="1"/>
</dbReference>
<comment type="subcellular location">
    <subcellularLocation>
        <location evidence="1">Membrane</location>
        <topology evidence="1">Single-pass membrane protein</topology>
    </subcellularLocation>
</comment>
<evidence type="ECO:0000256" key="7">
    <source>
        <dbReference type="ARBA" id="ARBA00022989"/>
    </source>
</evidence>
<dbReference type="GO" id="GO:0038023">
    <property type="term" value="F:signaling receptor activity"/>
    <property type="evidence" value="ECO:0007669"/>
    <property type="project" value="TreeGrafter"/>
</dbReference>
<evidence type="ECO:0000256" key="4">
    <source>
        <dbReference type="ARBA" id="ARBA00022692"/>
    </source>
</evidence>
<keyword evidence="8 11" id="KW-0472">Membrane</keyword>
<dbReference type="AlphaFoldDB" id="A0A8B6BPH3"/>
<dbReference type="SUPFAM" id="SSF52200">
    <property type="entry name" value="Toll/Interleukin receptor TIR domain"/>
    <property type="match status" value="1"/>
</dbReference>
<dbReference type="PANTHER" id="PTHR24365">
    <property type="entry name" value="TOLL-LIKE RECEPTOR"/>
    <property type="match status" value="1"/>
</dbReference>
<evidence type="ECO:0000256" key="2">
    <source>
        <dbReference type="ARBA" id="ARBA00009634"/>
    </source>
</evidence>
<evidence type="ECO:0000256" key="1">
    <source>
        <dbReference type="ARBA" id="ARBA00004167"/>
    </source>
</evidence>
<dbReference type="SMART" id="SM00255">
    <property type="entry name" value="TIR"/>
    <property type="match status" value="1"/>
</dbReference>
<dbReference type="Gene3D" id="3.80.10.10">
    <property type="entry name" value="Ribonuclease Inhibitor"/>
    <property type="match status" value="2"/>
</dbReference>
<evidence type="ECO:0000256" key="5">
    <source>
        <dbReference type="ARBA" id="ARBA00022729"/>
    </source>
</evidence>
<comment type="caution">
    <text evidence="14">The sequence shown here is derived from an EMBL/GenBank/DDBJ whole genome shotgun (WGS) entry which is preliminary data.</text>
</comment>
<evidence type="ECO:0000256" key="3">
    <source>
        <dbReference type="ARBA" id="ARBA00022614"/>
    </source>
</evidence>
<reference evidence="14" key="1">
    <citation type="submission" date="2018-11" db="EMBL/GenBank/DDBJ databases">
        <authorList>
            <person name="Alioto T."/>
            <person name="Alioto T."/>
        </authorList>
    </citation>
    <scope>NUCLEOTIDE SEQUENCE</scope>
</reference>
<name>A0A8B6BPH3_MYTGA</name>
<dbReference type="PANTHER" id="PTHR24365:SF530">
    <property type="entry name" value="MSTPROX-RELATED"/>
    <property type="match status" value="1"/>
</dbReference>
<dbReference type="InterPro" id="IPR001611">
    <property type="entry name" value="Leu-rich_rpt"/>
</dbReference>
<feature type="chain" id="PRO_5032517832" description="TIR domain-containing protein" evidence="12">
    <location>
        <begin position="16"/>
        <end position="697"/>
    </location>
</feature>
<evidence type="ECO:0000256" key="9">
    <source>
        <dbReference type="ARBA" id="ARBA00023170"/>
    </source>
</evidence>
<dbReference type="EMBL" id="UYJE01000507">
    <property type="protein sequence ID" value="VDH93768.1"/>
    <property type="molecule type" value="Genomic_DNA"/>
</dbReference>
<dbReference type="InterPro" id="IPR003591">
    <property type="entry name" value="Leu-rich_rpt_typical-subtyp"/>
</dbReference>
<feature type="transmembrane region" description="Helical" evidence="11">
    <location>
        <begin position="504"/>
        <end position="529"/>
    </location>
</feature>
<dbReference type="GO" id="GO:0005886">
    <property type="term" value="C:plasma membrane"/>
    <property type="evidence" value="ECO:0007669"/>
    <property type="project" value="TreeGrafter"/>
</dbReference>
<dbReference type="GO" id="GO:0007165">
    <property type="term" value="P:signal transduction"/>
    <property type="evidence" value="ECO:0007669"/>
    <property type="project" value="InterPro"/>
</dbReference>
<dbReference type="Pfam" id="PF00560">
    <property type="entry name" value="LRR_1"/>
    <property type="match status" value="1"/>
</dbReference>
<comment type="similarity">
    <text evidence="2">Belongs to the Toll-like receptor family.</text>
</comment>
<keyword evidence="10" id="KW-0325">Glycoprotein</keyword>
<dbReference type="InterPro" id="IPR035897">
    <property type="entry name" value="Toll_tir_struct_dom_sf"/>
</dbReference>
<keyword evidence="9" id="KW-0675">Receptor</keyword>
<feature type="signal peptide" evidence="12">
    <location>
        <begin position="1"/>
        <end position="15"/>
    </location>
</feature>
<protein>
    <recommendedName>
        <fullName evidence="13">TIR domain-containing protein</fullName>
    </recommendedName>
</protein>
<keyword evidence="7 11" id="KW-1133">Transmembrane helix</keyword>